<name>A0A0A0JX54_9MICO</name>
<dbReference type="InterPro" id="IPR008972">
    <property type="entry name" value="Cupredoxin"/>
</dbReference>
<dbReference type="Proteomes" id="UP000030013">
    <property type="component" value="Unassembled WGS sequence"/>
</dbReference>
<evidence type="ECO:0000313" key="17">
    <source>
        <dbReference type="Proteomes" id="UP000030013"/>
    </source>
</evidence>
<feature type="transmembrane region" description="Helical" evidence="13">
    <location>
        <begin position="212"/>
        <end position="231"/>
    </location>
</feature>
<feature type="transmembrane region" description="Helical" evidence="13">
    <location>
        <begin position="169"/>
        <end position="192"/>
    </location>
</feature>
<evidence type="ECO:0000256" key="11">
    <source>
        <dbReference type="ARBA" id="ARBA00049340"/>
    </source>
</evidence>
<evidence type="ECO:0000259" key="15">
    <source>
        <dbReference type="Pfam" id="PF13473"/>
    </source>
</evidence>
<accession>A0A0A0JX54</accession>
<evidence type="ECO:0000256" key="1">
    <source>
        <dbReference type="ARBA" id="ARBA00001960"/>
    </source>
</evidence>
<evidence type="ECO:0000256" key="8">
    <source>
        <dbReference type="ARBA" id="ARBA00022737"/>
    </source>
</evidence>
<evidence type="ECO:0000256" key="5">
    <source>
        <dbReference type="ARBA" id="ARBA00011882"/>
    </source>
</evidence>
<comment type="cofactor">
    <cofactor evidence="1 12">
        <name>Cu(+)</name>
        <dbReference type="ChEBI" id="CHEBI:49552"/>
    </cofactor>
</comment>
<dbReference type="PANTHER" id="PTHR11709:SF394">
    <property type="entry name" value="FI03373P-RELATED"/>
    <property type="match status" value="1"/>
</dbReference>
<evidence type="ECO:0000259" key="14">
    <source>
        <dbReference type="Pfam" id="PF07732"/>
    </source>
</evidence>
<keyword evidence="13" id="KW-0812">Transmembrane</keyword>
<dbReference type="Gene3D" id="2.60.40.420">
    <property type="entry name" value="Cupredoxins - blue copper proteins"/>
    <property type="match status" value="3"/>
</dbReference>
<comment type="subunit">
    <text evidence="4">Homotrimer.</text>
</comment>
<dbReference type="PANTHER" id="PTHR11709">
    <property type="entry name" value="MULTI-COPPER OXIDASE"/>
    <property type="match status" value="1"/>
</dbReference>
<feature type="domain" description="Plastocyanin-like" evidence="14">
    <location>
        <begin position="616"/>
        <end position="724"/>
    </location>
</feature>
<feature type="binding site" description="type 1 copper site" evidence="12">
    <location>
        <position position="710"/>
    </location>
    <ligand>
        <name>Cu cation</name>
        <dbReference type="ChEBI" id="CHEBI:23378"/>
        <label>1</label>
    </ligand>
</feature>
<proteinExistence type="inferred from homology"/>
<evidence type="ECO:0000256" key="13">
    <source>
        <dbReference type="SAM" id="Phobius"/>
    </source>
</evidence>
<feature type="binding site" description="type 1 copper site" evidence="12">
    <location>
        <position position="701"/>
    </location>
    <ligand>
        <name>Cu cation</name>
        <dbReference type="ChEBI" id="CHEBI:23378"/>
        <label>1</label>
    </ligand>
</feature>
<evidence type="ECO:0000256" key="4">
    <source>
        <dbReference type="ARBA" id="ARBA00011233"/>
    </source>
</evidence>
<comment type="cofactor">
    <cofactor evidence="2 12">
        <name>Cu(2+)</name>
        <dbReference type="ChEBI" id="CHEBI:29036"/>
    </cofactor>
</comment>
<keyword evidence="7 12" id="KW-0479">Metal-binding</keyword>
<evidence type="ECO:0000256" key="3">
    <source>
        <dbReference type="ARBA" id="ARBA00010609"/>
    </source>
</evidence>
<evidence type="ECO:0000313" key="16">
    <source>
        <dbReference type="EMBL" id="KGN41783.1"/>
    </source>
</evidence>
<dbReference type="AlphaFoldDB" id="A0A0A0JX54"/>
<feature type="binding site" description="type 1 copper site" evidence="12">
    <location>
        <position position="662"/>
    </location>
    <ligand>
        <name>Cu cation</name>
        <dbReference type="ChEBI" id="CHEBI:23378"/>
        <label>1</label>
    </ligand>
</feature>
<feature type="binding site" description="type 1 copper site" evidence="12">
    <location>
        <position position="667"/>
    </location>
    <ligand>
        <name>Cu cation</name>
        <dbReference type="ChEBI" id="CHEBI:23378"/>
        <label>1</label>
    </ligand>
</feature>
<dbReference type="InterPro" id="IPR011707">
    <property type="entry name" value="Cu-oxidase-like_N"/>
</dbReference>
<comment type="catalytic activity">
    <reaction evidence="11">
        <text>nitric oxide + Fe(III)-[cytochrome c] + H2O = Fe(II)-[cytochrome c] + nitrite + 2 H(+)</text>
        <dbReference type="Rhea" id="RHEA:15233"/>
        <dbReference type="Rhea" id="RHEA-COMP:10350"/>
        <dbReference type="Rhea" id="RHEA-COMP:14399"/>
        <dbReference type="ChEBI" id="CHEBI:15377"/>
        <dbReference type="ChEBI" id="CHEBI:15378"/>
        <dbReference type="ChEBI" id="CHEBI:16301"/>
        <dbReference type="ChEBI" id="CHEBI:16480"/>
        <dbReference type="ChEBI" id="CHEBI:29033"/>
        <dbReference type="ChEBI" id="CHEBI:29034"/>
        <dbReference type="EC" id="1.7.2.1"/>
    </reaction>
</comment>
<keyword evidence="9" id="KW-0560">Oxidoreductase</keyword>
<dbReference type="GO" id="GO:0005507">
    <property type="term" value="F:copper ion binding"/>
    <property type="evidence" value="ECO:0007669"/>
    <property type="project" value="InterPro"/>
</dbReference>
<dbReference type="GO" id="GO:0050421">
    <property type="term" value="F:nitrite reductase (NO-forming) activity"/>
    <property type="evidence" value="ECO:0007669"/>
    <property type="project" value="UniProtKB-EC"/>
</dbReference>
<feature type="domain" description="EfeO-type cupredoxin-like" evidence="15">
    <location>
        <begin position="459"/>
        <end position="525"/>
    </location>
</feature>
<dbReference type="InterPro" id="IPR045087">
    <property type="entry name" value="Cu-oxidase_fam"/>
</dbReference>
<keyword evidence="13" id="KW-1133">Transmembrane helix</keyword>
<dbReference type="CDD" id="cd11020">
    <property type="entry name" value="CuRO_1_CuNIR"/>
    <property type="match status" value="1"/>
</dbReference>
<evidence type="ECO:0000256" key="6">
    <source>
        <dbReference type="ARBA" id="ARBA00017290"/>
    </source>
</evidence>
<dbReference type="InterPro" id="IPR001287">
    <property type="entry name" value="NO2-reductase_Cu"/>
</dbReference>
<dbReference type="STRING" id="1385519.N801_04450"/>
<sequence length="881" mass="91087">MSVVKPRVAWHLGANAGVLLWLVLLLVTTLVHPFVPDARWLMVHLLLLGAVTNAILVWSTHFAHALLKSAPARRAEAGRLLALNLGVAAVVVGMVTDTWAATLAGAVVVGGSVAAHGISLALMARRALPARFGTSVHHYVAASCALPVGAALGTLLARHPGEALHGRLLVAHLAANILGWVGLTVLGTLLTLWPTILRTRMAEGAERASRHALPVLVAGLLLVLGGALLGLMTVTAVGALAYLGAALWSLRPALSAARAKPPQSFAAWSVLAATGWLVVTLVWFTALVATAPDWFTAGERTHVVAVPLAVGFAAQVLLGALTHLVPVVLGGGPARVRELGQVLERGAAARVVLTNVGLAVCLAPVPSLVRVLVSTLVLGAMASFVVLLVGALRRSRRPVEPPASPPVRHIPESRAVVRGRHTGMAAVGLAAVVLATAAGVAADPAALGGVGRSAAGEVAATGETTTVRVEARGMRFHPASVTVAAGNRLVIEVVNQDTDVHDLALESGERSGRLSPGASGRVEVAVVGRGLDGWCTIAGHRQMGMLFTVVVTGGDAVEHAAHGTSDAATGTRGGDAADDVPRLDVMAEPATGFRARDATLAPAAAATVHRVDLTVREVEREVGVGVRQKRWTFDGTAPGPTLRGKVGDRFDVTLTNDGSIGHSIDFHAGSLAPDGPMRTIAPGASHTFSFTATRAGIWMYHCSTMPMSLHIANGMFGAVVIDPPDLPPVDREYLLVQSELYLGESGADPAKVAGERPDGVVFNGFASQYDHDQLPARVGERVRIWVLDAGPNRPSSFHVVGGQFDTVFSEGAWLLRPGGVGGARDVGGARGVGGAQALALMPAQGGFVELVLPEAGHYPFVSHVMVDAERGAHGILEVTDP</sequence>
<feature type="transmembrane region" description="Helical" evidence="13">
    <location>
        <begin position="423"/>
        <end position="442"/>
    </location>
</feature>
<evidence type="ECO:0000256" key="12">
    <source>
        <dbReference type="PIRSR" id="PIRSR601287-1"/>
    </source>
</evidence>
<keyword evidence="10 12" id="KW-0186">Copper</keyword>
<evidence type="ECO:0000256" key="9">
    <source>
        <dbReference type="ARBA" id="ARBA00023002"/>
    </source>
</evidence>
<dbReference type="eggNOG" id="COG2132">
    <property type="taxonomic scope" value="Bacteria"/>
</dbReference>
<feature type="binding site" description="type 1 copper site" evidence="12">
    <location>
        <position position="702"/>
    </location>
    <ligand>
        <name>Cu cation</name>
        <dbReference type="ChEBI" id="CHEBI:23378"/>
        <label>1</label>
    </ligand>
</feature>
<dbReference type="RefSeq" id="WP_035935273.1">
    <property type="nucleotide sequence ID" value="NZ_AVPL01000012.1"/>
</dbReference>
<reference evidence="16 17" key="1">
    <citation type="submission" date="2013-08" db="EMBL/GenBank/DDBJ databases">
        <title>The genome sequence of Knoellia aerolata.</title>
        <authorList>
            <person name="Zhu W."/>
            <person name="Wang G."/>
        </authorList>
    </citation>
    <scope>NUCLEOTIDE SEQUENCE [LARGE SCALE GENOMIC DNA]</scope>
    <source>
        <strain evidence="16 17">DSM 18566</strain>
    </source>
</reference>
<dbReference type="Pfam" id="PF07732">
    <property type="entry name" value="Cu-oxidase_3"/>
    <property type="match status" value="1"/>
</dbReference>
<comment type="similarity">
    <text evidence="3">Belongs to the multicopper oxidase family.</text>
</comment>
<evidence type="ECO:0000256" key="7">
    <source>
        <dbReference type="ARBA" id="ARBA00022723"/>
    </source>
</evidence>
<dbReference type="EC" id="1.7.2.1" evidence="5"/>
<feature type="transmembrane region" description="Helical" evidence="13">
    <location>
        <begin position="102"/>
        <end position="124"/>
    </location>
</feature>
<dbReference type="SUPFAM" id="SSF49503">
    <property type="entry name" value="Cupredoxins"/>
    <property type="match status" value="3"/>
</dbReference>
<organism evidence="16 17">
    <name type="scientific">Knoellia aerolata DSM 18566</name>
    <dbReference type="NCBI Taxonomy" id="1385519"/>
    <lineage>
        <taxon>Bacteria</taxon>
        <taxon>Bacillati</taxon>
        <taxon>Actinomycetota</taxon>
        <taxon>Actinomycetes</taxon>
        <taxon>Micrococcales</taxon>
        <taxon>Intrasporangiaceae</taxon>
        <taxon>Knoellia</taxon>
    </lineage>
</organism>
<keyword evidence="13" id="KW-0472">Membrane</keyword>
<feature type="transmembrane region" description="Helical" evidence="13">
    <location>
        <begin position="266"/>
        <end position="291"/>
    </location>
</feature>
<dbReference type="PRINTS" id="PR00695">
    <property type="entry name" value="CUNO2RDTASE"/>
</dbReference>
<evidence type="ECO:0000256" key="10">
    <source>
        <dbReference type="ARBA" id="ARBA00023008"/>
    </source>
</evidence>
<keyword evidence="8" id="KW-0677">Repeat</keyword>
<feature type="transmembrane region" description="Helical" evidence="13">
    <location>
        <begin position="303"/>
        <end position="326"/>
    </location>
</feature>
<feature type="binding site" description="type 1 copper site" evidence="12">
    <location>
        <position position="863"/>
    </location>
    <ligand>
        <name>Cu cation</name>
        <dbReference type="ChEBI" id="CHEBI:23378"/>
        <label>1</label>
    </ligand>
</feature>
<dbReference type="CDD" id="cd04208">
    <property type="entry name" value="CuRO_2_CuNIR"/>
    <property type="match status" value="1"/>
</dbReference>
<dbReference type="Pfam" id="PF13473">
    <property type="entry name" value="Cupredoxin_1"/>
    <property type="match status" value="1"/>
</dbReference>
<gene>
    <name evidence="16" type="ORF">N801_04450</name>
</gene>
<feature type="transmembrane region" description="Helical" evidence="13">
    <location>
        <begin position="371"/>
        <end position="392"/>
    </location>
</feature>
<comment type="caution">
    <text evidence="16">The sequence shown here is derived from an EMBL/GenBank/DDBJ whole genome shotgun (WGS) entry which is preliminary data.</text>
</comment>
<evidence type="ECO:0000256" key="2">
    <source>
        <dbReference type="ARBA" id="ARBA00001973"/>
    </source>
</evidence>
<protein>
    <recommendedName>
        <fullName evidence="6">Copper-containing nitrite reductase</fullName>
        <ecNumber evidence="5">1.7.2.1</ecNumber>
    </recommendedName>
</protein>
<feature type="transmembrane region" description="Helical" evidence="13">
    <location>
        <begin position="41"/>
        <end position="67"/>
    </location>
</feature>
<feature type="transmembrane region" description="Helical" evidence="13">
    <location>
        <begin position="136"/>
        <end position="157"/>
    </location>
</feature>
<dbReference type="InterPro" id="IPR028096">
    <property type="entry name" value="EfeO_Cupredoxin"/>
</dbReference>
<feature type="transmembrane region" description="Helical" evidence="13">
    <location>
        <begin position="12"/>
        <end position="35"/>
    </location>
</feature>
<feature type="binding site" description="type 1 copper site" evidence="12">
    <location>
        <position position="715"/>
    </location>
    <ligand>
        <name>Cu cation</name>
        <dbReference type="ChEBI" id="CHEBI:23378"/>
        <label>1</label>
    </ligand>
</feature>
<keyword evidence="17" id="KW-1185">Reference proteome</keyword>
<dbReference type="EMBL" id="AVPL01000012">
    <property type="protein sequence ID" value="KGN41783.1"/>
    <property type="molecule type" value="Genomic_DNA"/>
</dbReference>
<feature type="transmembrane region" description="Helical" evidence="13">
    <location>
        <begin position="79"/>
        <end position="96"/>
    </location>
</feature>